<proteinExistence type="predicted"/>
<dbReference type="GO" id="GO:0003677">
    <property type="term" value="F:DNA binding"/>
    <property type="evidence" value="ECO:0007669"/>
    <property type="project" value="UniProtKB-UniRule"/>
</dbReference>
<organism evidence="11 12">
    <name type="scientific">Malus baccata</name>
    <name type="common">Siberian crab apple</name>
    <name type="synonym">Pyrus baccata</name>
    <dbReference type="NCBI Taxonomy" id="106549"/>
    <lineage>
        <taxon>Eukaryota</taxon>
        <taxon>Viridiplantae</taxon>
        <taxon>Streptophyta</taxon>
        <taxon>Embryophyta</taxon>
        <taxon>Tracheophyta</taxon>
        <taxon>Spermatophyta</taxon>
        <taxon>Magnoliopsida</taxon>
        <taxon>eudicotyledons</taxon>
        <taxon>Gunneridae</taxon>
        <taxon>Pentapetalae</taxon>
        <taxon>rosids</taxon>
        <taxon>fabids</taxon>
        <taxon>Rosales</taxon>
        <taxon>Rosaceae</taxon>
        <taxon>Amygdaloideae</taxon>
        <taxon>Maleae</taxon>
        <taxon>Malus</taxon>
    </lineage>
</organism>
<dbReference type="PANTHER" id="PTHR31992">
    <property type="entry name" value="DOF ZINC FINGER PROTEIN DOF1.4-RELATED"/>
    <property type="match status" value="1"/>
</dbReference>
<keyword evidence="5 8" id="KW-0238">DNA-binding</keyword>
<dbReference type="AlphaFoldDB" id="A0A540L0E4"/>
<evidence type="ECO:0000256" key="7">
    <source>
        <dbReference type="ARBA" id="ARBA00023242"/>
    </source>
</evidence>
<dbReference type="STRING" id="106549.A0A540L0E4"/>
<keyword evidence="4 9" id="KW-0805">Transcription regulation</keyword>
<dbReference type="GO" id="GO:0003700">
    <property type="term" value="F:DNA-binding transcription factor activity"/>
    <property type="evidence" value="ECO:0007669"/>
    <property type="project" value="UniProtKB-UniRule"/>
</dbReference>
<comment type="function">
    <text evidence="9">Transcription factor that binds specifically to a 5'-AA[AG]G-3' consensus core sequence.</text>
</comment>
<keyword evidence="12" id="KW-1185">Reference proteome</keyword>
<keyword evidence="3 9" id="KW-0862">Zinc</keyword>
<evidence type="ECO:0000256" key="3">
    <source>
        <dbReference type="ARBA" id="ARBA00022833"/>
    </source>
</evidence>
<reference evidence="11 12" key="1">
    <citation type="journal article" date="2019" name="G3 (Bethesda)">
        <title>Sequencing of a Wild Apple (Malus baccata) Genome Unravels the Differences Between Cultivated and Wild Apple Species Regarding Disease Resistance and Cold Tolerance.</title>
        <authorList>
            <person name="Chen X."/>
        </authorList>
    </citation>
    <scope>NUCLEOTIDE SEQUENCE [LARGE SCALE GENOMIC DNA]</scope>
    <source>
        <strain evidence="12">cv. Shandingzi</strain>
        <tissue evidence="11">Leaves</tissue>
    </source>
</reference>
<dbReference type="PROSITE" id="PS50884">
    <property type="entry name" value="ZF_DOF_2"/>
    <property type="match status" value="1"/>
</dbReference>
<dbReference type="Pfam" id="PF02701">
    <property type="entry name" value="Zn_ribbon_Dof"/>
    <property type="match status" value="1"/>
</dbReference>
<evidence type="ECO:0000256" key="1">
    <source>
        <dbReference type="ARBA" id="ARBA00022723"/>
    </source>
</evidence>
<dbReference type="InterPro" id="IPR045174">
    <property type="entry name" value="Dof"/>
</dbReference>
<sequence>MTETFGSIWIPDKKKRYKIEGSSVDQADCFAKVSVQSLHENTEILPKLLEDRTYPFPVLPLRPTTDEIEQAKAEARKKMIPCPRCFSLRTKFHSFSNYNLSKDKRICRDCKRLWVVGASLRN</sequence>
<evidence type="ECO:0000256" key="4">
    <source>
        <dbReference type="ARBA" id="ARBA00023015"/>
    </source>
</evidence>
<accession>A0A540L0E4</accession>
<evidence type="ECO:0000256" key="2">
    <source>
        <dbReference type="ARBA" id="ARBA00022771"/>
    </source>
</evidence>
<evidence type="ECO:0000313" key="11">
    <source>
        <dbReference type="EMBL" id="TQD79948.1"/>
    </source>
</evidence>
<evidence type="ECO:0000256" key="9">
    <source>
        <dbReference type="RuleBase" id="RU369094"/>
    </source>
</evidence>
<keyword evidence="2 8" id="KW-0863">Zinc-finger</keyword>
<keyword evidence="1 9" id="KW-0479">Metal-binding</keyword>
<name>A0A540L0E4_MALBA</name>
<dbReference type="GO" id="GO:0005634">
    <property type="term" value="C:nucleus"/>
    <property type="evidence" value="ECO:0007669"/>
    <property type="project" value="UniProtKB-SubCell"/>
</dbReference>
<evidence type="ECO:0000256" key="6">
    <source>
        <dbReference type="ARBA" id="ARBA00023163"/>
    </source>
</evidence>
<comment type="subcellular location">
    <subcellularLocation>
        <location evidence="8 9">Nucleus</location>
    </subcellularLocation>
</comment>
<evidence type="ECO:0000313" key="12">
    <source>
        <dbReference type="Proteomes" id="UP000315295"/>
    </source>
</evidence>
<gene>
    <name evidence="11" type="ORF">C1H46_034501</name>
</gene>
<keyword evidence="6 9" id="KW-0804">Transcription</keyword>
<feature type="domain" description="Dof-type" evidence="10">
    <location>
        <begin position="80"/>
        <end position="122"/>
    </location>
</feature>
<dbReference type="GO" id="GO:0008270">
    <property type="term" value="F:zinc ion binding"/>
    <property type="evidence" value="ECO:0007669"/>
    <property type="project" value="UniProtKB-KW"/>
</dbReference>
<evidence type="ECO:0000256" key="8">
    <source>
        <dbReference type="PROSITE-ProRule" id="PRU00071"/>
    </source>
</evidence>
<protein>
    <recommendedName>
        <fullName evidence="9">Dof zinc finger protein</fullName>
    </recommendedName>
</protein>
<dbReference type="InterPro" id="IPR003851">
    <property type="entry name" value="Znf_Dof"/>
</dbReference>
<evidence type="ECO:0000259" key="10">
    <source>
        <dbReference type="PROSITE" id="PS50884"/>
    </source>
</evidence>
<dbReference type="EMBL" id="VIEB01000831">
    <property type="protein sequence ID" value="TQD79948.1"/>
    <property type="molecule type" value="Genomic_DNA"/>
</dbReference>
<dbReference type="Proteomes" id="UP000315295">
    <property type="component" value="Unassembled WGS sequence"/>
</dbReference>
<keyword evidence="7 8" id="KW-0539">Nucleus</keyword>
<comment type="caution">
    <text evidence="11">The sequence shown here is derived from an EMBL/GenBank/DDBJ whole genome shotgun (WGS) entry which is preliminary data.</text>
</comment>
<evidence type="ECO:0000256" key="5">
    <source>
        <dbReference type="ARBA" id="ARBA00023125"/>
    </source>
</evidence>